<name>A0AAD6SCK6_9AGAR</name>
<evidence type="ECO:0000313" key="3">
    <source>
        <dbReference type="Proteomes" id="UP001218188"/>
    </source>
</evidence>
<protein>
    <submittedName>
        <fullName evidence="2">Uncharacterized protein</fullName>
    </submittedName>
</protein>
<proteinExistence type="predicted"/>
<feature type="region of interest" description="Disordered" evidence="1">
    <location>
        <begin position="355"/>
        <end position="376"/>
    </location>
</feature>
<feature type="compositionally biased region" description="Basic and acidic residues" evidence="1">
    <location>
        <begin position="366"/>
        <end position="376"/>
    </location>
</feature>
<comment type="caution">
    <text evidence="2">The sequence shown here is derived from an EMBL/GenBank/DDBJ whole genome shotgun (WGS) entry which is preliminary data.</text>
</comment>
<sequence>MMFGMNWVIRSRSSTGVIGQLGARSEAGPKHQCMAPGPIHVQHKPINKVPVWWFSSVHALKLCDILRSERRRIIKSWYAAHLCLCDDGIGDFKSFLQRIWGHNTCTFKNVLIGSLRPAGNTRNSNHTQVNKTTVYSRTDERANTRYDETRSPNKDISNRGHRCTVGRSVLQTGTGPSRRVTGAAMGSWQNSHKEGRGDGQKEEVDIKRWDMIGTEFPRQEYCGECGSGSVADVAGRSISRKEGPQQRQPRAQGCGQQQLGDDYHKHGGENGADGDTVTCHQDARRPGERGCRDAALIDDEAREVMTWRELGTKKCREETLEWSVVESEKKVEACGQQETLETRITRKSTRPRYIRGRTSGRTRGTTRHEGKRQEMTSVRKLDRADVSRQDYIDMAAPLDAWRKVIENFRAHIEVQHKHPGLAAHLD</sequence>
<feature type="region of interest" description="Disordered" evidence="1">
    <location>
        <begin position="238"/>
        <end position="289"/>
    </location>
</feature>
<dbReference type="Proteomes" id="UP001218188">
    <property type="component" value="Unassembled WGS sequence"/>
</dbReference>
<accession>A0AAD6SCK6</accession>
<evidence type="ECO:0000313" key="2">
    <source>
        <dbReference type="EMBL" id="KAJ7023052.1"/>
    </source>
</evidence>
<gene>
    <name evidence="2" type="ORF">C8F04DRAFT_1193799</name>
</gene>
<feature type="region of interest" description="Disordered" evidence="1">
    <location>
        <begin position="168"/>
        <end position="201"/>
    </location>
</feature>
<keyword evidence="3" id="KW-1185">Reference proteome</keyword>
<reference evidence="2" key="1">
    <citation type="submission" date="2023-03" db="EMBL/GenBank/DDBJ databases">
        <title>Massive genome expansion in bonnet fungi (Mycena s.s.) driven by repeated elements and novel gene families across ecological guilds.</title>
        <authorList>
            <consortium name="Lawrence Berkeley National Laboratory"/>
            <person name="Harder C.B."/>
            <person name="Miyauchi S."/>
            <person name="Viragh M."/>
            <person name="Kuo A."/>
            <person name="Thoen E."/>
            <person name="Andreopoulos B."/>
            <person name="Lu D."/>
            <person name="Skrede I."/>
            <person name="Drula E."/>
            <person name="Henrissat B."/>
            <person name="Morin E."/>
            <person name="Kohler A."/>
            <person name="Barry K."/>
            <person name="LaButti K."/>
            <person name="Morin E."/>
            <person name="Salamov A."/>
            <person name="Lipzen A."/>
            <person name="Mereny Z."/>
            <person name="Hegedus B."/>
            <person name="Baldrian P."/>
            <person name="Stursova M."/>
            <person name="Weitz H."/>
            <person name="Taylor A."/>
            <person name="Grigoriev I.V."/>
            <person name="Nagy L.G."/>
            <person name="Martin F."/>
            <person name="Kauserud H."/>
        </authorList>
    </citation>
    <scope>NUCLEOTIDE SEQUENCE</scope>
    <source>
        <strain evidence="2">CBHHK200</strain>
    </source>
</reference>
<dbReference type="EMBL" id="JARJCM010000195">
    <property type="protein sequence ID" value="KAJ7023052.1"/>
    <property type="molecule type" value="Genomic_DNA"/>
</dbReference>
<dbReference type="AlphaFoldDB" id="A0AAD6SCK6"/>
<organism evidence="2 3">
    <name type="scientific">Mycena alexandri</name>
    <dbReference type="NCBI Taxonomy" id="1745969"/>
    <lineage>
        <taxon>Eukaryota</taxon>
        <taxon>Fungi</taxon>
        <taxon>Dikarya</taxon>
        <taxon>Basidiomycota</taxon>
        <taxon>Agaricomycotina</taxon>
        <taxon>Agaricomycetes</taxon>
        <taxon>Agaricomycetidae</taxon>
        <taxon>Agaricales</taxon>
        <taxon>Marasmiineae</taxon>
        <taxon>Mycenaceae</taxon>
        <taxon>Mycena</taxon>
    </lineage>
</organism>
<feature type="compositionally biased region" description="Basic and acidic residues" evidence="1">
    <location>
        <begin position="191"/>
        <end position="201"/>
    </location>
</feature>
<evidence type="ECO:0000256" key="1">
    <source>
        <dbReference type="SAM" id="MobiDB-lite"/>
    </source>
</evidence>
<feature type="compositionally biased region" description="Polar residues" evidence="1">
    <location>
        <begin position="245"/>
        <end position="259"/>
    </location>
</feature>